<accession>A0A6N2RIZ1</accession>
<evidence type="ECO:0000313" key="1">
    <source>
        <dbReference type="EMBL" id="VYS80982.1"/>
    </source>
</evidence>
<dbReference type="EMBL" id="CACRSV010000007">
    <property type="protein sequence ID" value="VYS80982.1"/>
    <property type="molecule type" value="Genomic_DNA"/>
</dbReference>
<dbReference type="AlphaFoldDB" id="A0A6N2RIZ1"/>
<organism evidence="1">
    <name type="scientific">Bifidobacterium longum</name>
    <dbReference type="NCBI Taxonomy" id="216816"/>
    <lineage>
        <taxon>Bacteria</taxon>
        <taxon>Bacillati</taxon>
        <taxon>Actinomycetota</taxon>
        <taxon>Actinomycetes</taxon>
        <taxon>Bifidobacteriales</taxon>
        <taxon>Bifidobacteriaceae</taxon>
        <taxon>Bifidobacterium</taxon>
    </lineage>
</organism>
<reference evidence="1" key="1">
    <citation type="submission" date="2019-11" db="EMBL/GenBank/DDBJ databases">
        <authorList>
            <person name="Feng L."/>
        </authorList>
    </citation>
    <scope>NUCLEOTIDE SEQUENCE</scope>
    <source>
        <strain evidence="1">BlongumLFYP82</strain>
    </source>
</reference>
<gene>
    <name evidence="1" type="ORF">BLLFYP82_00691</name>
</gene>
<proteinExistence type="predicted"/>
<protein>
    <submittedName>
        <fullName evidence="1">Uncharacterized protein</fullName>
    </submittedName>
</protein>
<name>A0A6N2RIZ1_BIFLN</name>
<sequence>MALALVLASVRQAPTIWVPALAGILDFGAQLGSGFNEISATIRGATPASASSGGFDGSFSDGGGFDGGGGGFGGVSFGGR</sequence>